<dbReference type="EMBL" id="CP128986">
    <property type="protein sequence ID" value="WOC14287.1"/>
    <property type="molecule type" value="Genomic_DNA"/>
</dbReference>
<reference evidence="1" key="1">
    <citation type="submission" date="2023-06" db="EMBL/GenBank/DDBJ databases">
        <title>Gordonia sp. nov. and Pseudochrobactrum sp. nov., two species isolated from the burying beetle Nicrophorus vespilloides.</title>
        <authorList>
            <person name="Poehlein A."/>
            <person name="Guzman J."/>
            <person name="Daniel R."/>
            <person name="Vilcinskas A."/>
        </authorList>
    </citation>
    <scope>NUCLEOTIDE SEQUENCE</scope>
    <source>
        <strain evidence="1">MP11Mi</strain>
    </source>
</reference>
<gene>
    <name evidence="1" type="ORF">MP11Mi_34020</name>
</gene>
<evidence type="ECO:0000313" key="1">
    <source>
        <dbReference type="EMBL" id="WOC14287.1"/>
    </source>
</evidence>
<accession>A0AA97CZM9</accession>
<dbReference type="AlphaFoldDB" id="A0AA97CZM9"/>
<sequence>MSKHAGPAIARTAAIAVAMAASVVFGAVGQVSANVQPGNYTSTTRSLNTILLQRDARVAGGDLVLLGRYPIHRTPYGGYVDLFPGHRVVLISDGHGGYRGPAYLGGVVIGTITLTPRR</sequence>
<organism evidence="1">
    <name type="scientific">Gordonia sp. MP11Mi</name>
    <dbReference type="NCBI Taxonomy" id="3022769"/>
    <lineage>
        <taxon>Bacteria</taxon>
        <taxon>Bacillati</taxon>
        <taxon>Actinomycetota</taxon>
        <taxon>Actinomycetes</taxon>
        <taxon>Mycobacteriales</taxon>
        <taxon>Gordoniaceae</taxon>
        <taxon>Gordonia</taxon>
    </lineage>
</organism>
<protein>
    <submittedName>
        <fullName evidence="1">Uncharacterized protein</fullName>
    </submittedName>
</protein>
<proteinExistence type="predicted"/>
<name>A0AA97CZM9_9ACTN</name>